<accession>A0ABX3Y6L7</accession>
<evidence type="ECO:0000259" key="2">
    <source>
        <dbReference type="PROSITE" id="PS50943"/>
    </source>
</evidence>
<dbReference type="Proteomes" id="UP000194266">
    <property type="component" value="Unassembled WGS sequence"/>
</dbReference>
<dbReference type="Gene3D" id="1.10.260.40">
    <property type="entry name" value="lambda repressor-like DNA-binding domains"/>
    <property type="match status" value="1"/>
</dbReference>
<evidence type="ECO:0000313" key="3">
    <source>
        <dbReference type="EMBL" id="OSZ55488.1"/>
    </source>
</evidence>
<dbReference type="Pfam" id="PF01381">
    <property type="entry name" value="HTH_3"/>
    <property type="match status" value="1"/>
</dbReference>
<name>A0ABX3Y6L7_9ACTN</name>
<dbReference type="SMART" id="SM00530">
    <property type="entry name" value="HTH_XRE"/>
    <property type="match status" value="1"/>
</dbReference>
<dbReference type="PANTHER" id="PTHR46797">
    <property type="entry name" value="HTH-TYPE TRANSCRIPTIONAL REGULATOR"/>
    <property type="match status" value="1"/>
</dbReference>
<feature type="domain" description="HTH cro/C1-type" evidence="2">
    <location>
        <begin position="22"/>
        <end position="76"/>
    </location>
</feature>
<comment type="caution">
    <text evidence="3">The sequence shown here is derived from an EMBL/GenBank/DDBJ whole genome shotgun (WGS) entry which is preliminary data.</text>
</comment>
<dbReference type="CDD" id="cd00093">
    <property type="entry name" value="HTH_XRE"/>
    <property type="match status" value="1"/>
</dbReference>
<evidence type="ECO:0000256" key="1">
    <source>
        <dbReference type="ARBA" id="ARBA00023125"/>
    </source>
</evidence>
<gene>
    <name evidence="3" type="ORF">OQI_38245</name>
</gene>
<dbReference type="InterPro" id="IPR010982">
    <property type="entry name" value="Lambda_DNA-bd_dom_sf"/>
</dbReference>
<evidence type="ECO:0000313" key="4">
    <source>
        <dbReference type="Proteomes" id="UP000194266"/>
    </source>
</evidence>
<dbReference type="InterPro" id="IPR001387">
    <property type="entry name" value="Cro/C1-type_HTH"/>
</dbReference>
<dbReference type="InterPro" id="IPR050807">
    <property type="entry name" value="TransReg_Diox_bact_type"/>
</dbReference>
<dbReference type="EMBL" id="MRYD01000501">
    <property type="protein sequence ID" value="OSZ55488.1"/>
    <property type="molecule type" value="Genomic_DNA"/>
</dbReference>
<protein>
    <submittedName>
        <fullName evidence="3">Transcriptional regulator</fullName>
    </submittedName>
</protein>
<dbReference type="SUPFAM" id="SSF47413">
    <property type="entry name" value="lambda repressor-like DNA-binding domains"/>
    <property type="match status" value="1"/>
</dbReference>
<dbReference type="PANTHER" id="PTHR46797:SF1">
    <property type="entry name" value="METHYLPHOSPHONATE SYNTHASE"/>
    <property type="match status" value="1"/>
</dbReference>
<keyword evidence="4" id="KW-1185">Reference proteome</keyword>
<keyword evidence="1" id="KW-0238">DNA-binding</keyword>
<dbReference type="PROSITE" id="PS50943">
    <property type="entry name" value="HTH_CROC1"/>
    <property type="match status" value="1"/>
</dbReference>
<sequence length="86" mass="9422">MPRPTQPDDQVLTIRRGVGEQIRRVRLHHNLSQHDVCGRSGIDVATYSRIENGHASPRLDTLIRIALAIGVPVDALVRCGPPPADV</sequence>
<reference evidence="3 4" key="1">
    <citation type="submission" date="2016-12" db="EMBL/GenBank/DDBJ databases">
        <title>Genome Mining:The Detection of Biosynthetic Gene Clusters to Aid in the Expression of Curamycin A produced by Streptomyces sp. strain CZA14.</title>
        <authorList>
            <person name="Durrell K.A."/>
            <person name="Kirby B.M."/>
            <person name="Khan W."/>
            <person name="Mthethwa T."/>
            <person name="Le Roes-Hill M."/>
        </authorList>
    </citation>
    <scope>NUCLEOTIDE SEQUENCE [LARGE SCALE GENOMIC DNA]</scope>
    <source>
        <strain evidence="3 4">CZA14</strain>
    </source>
</reference>
<proteinExistence type="predicted"/>
<organism evidence="3 4">
    <name type="scientific">Streptomyces pharetrae CZA14</name>
    <dbReference type="NCBI Taxonomy" id="1144883"/>
    <lineage>
        <taxon>Bacteria</taxon>
        <taxon>Bacillati</taxon>
        <taxon>Actinomycetota</taxon>
        <taxon>Actinomycetes</taxon>
        <taxon>Kitasatosporales</taxon>
        <taxon>Streptomycetaceae</taxon>
        <taxon>Streptomyces</taxon>
    </lineage>
</organism>